<evidence type="ECO:0000256" key="1">
    <source>
        <dbReference type="ARBA" id="ARBA00003474"/>
    </source>
</evidence>
<dbReference type="Pfam" id="PF05207">
    <property type="entry name" value="Zn_ribbon_CSL"/>
    <property type="match status" value="1"/>
</dbReference>
<evidence type="ECO:0000256" key="5">
    <source>
        <dbReference type="ARBA" id="ARBA00021797"/>
    </source>
</evidence>
<evidence type="ECO:0000256" key="7">
    <source>
        <dbReference type="ARBA" id="ARBA00022723"/>
    </source>
</evidence>
<sequence length="148" mass="16965">MSYYEILGVSKEEATSPEALKKAYHRALLRAHPDKKHSEEYEGSLSVEVIRHAYEVLSDEKKRRDYEVKRAKTDAISVSEVVDLEDLDTDETNPMNIRWTRACRCGHDQGYSVSEDDLEANGNAEEIYMQCIGCSIWIKVLYSIEDAN</sequence>
<evidence type="ECO:0000256" key="6">
    <source>
        <dbReference type="ARBA" id="ARBA00022490"/>
    </source>
</evidence>
<dbReference type="Gene3D" id="1.10.287.110">
    <property type="entry name" value="DnaJ domain"/>
    <property type="match status" value="1"/>
</dbReference>
<dbReference type="InterPro" id="IPR007872">
    <property type="entry name" value="DPH_MB_dom"/>
</dbReference>
<evidence type="ECO:0000259" key="12">
    <source>
        <dbReference type="PROSITE" id="PS51074"/>
    </source>
</evidence>
<organism evidence="13">
    <name type="scientific">Blastobotrys adeninivorans</name>
    <name type="common">Yeast</name>
    <name type="synonym">Arxula adeninivorans</name>
    <dbReference type="NCBI Taxonomy" id="409370"/>
    <lineage>
        <taxon>Eukaryota</taxon>
        <taxon>Fungi</taxon>
        <taxon>Dikarya</taxon>
        <taxon>Ascomycota</taxon>
        <taxon>Saccharomycotina</taxon>
        <taxon>Dipodascomycetes</taxon>
        <taxon>Dipodascales</taxon>
        <taxon>Trichomonascaceae</taxon>
        <taxon>Blastobotrys</taxon>
    </lineage>
</organism>
<dbReference type="EMBL" id="HG937692">
    <property type="protein sequence ID" value="CDP36843.1"/>
    <property type="molecule type" value="Genomic_DNA"/>
</dbReference>
<dbReference type="SUPFAM" id="SSF46565">
    <property type="entry name" value="Chaperone J-domain"/>
    <property type="match status" value="1"/>
</dbReference>
<dbReference type="AlphaFoldDB" id="A0A060T7B4"/>
<gene>
    <name evidence="13" type="ORF">GNLVRS02_ARAD1B22286g</name>
</gene>
<evidence type="ECO:0000256" key="9">
    <source>
        <dbReference type="ARBA" id="ARBA00023004"/>
    </source>
</evidence>
<dbReference type="PROSITE" id="PS51074">
    <property type="entry name" value="DPH_MB"/>
    <property type="match status" value="1"/>
</dbReference>
<comment type="function">
    <text evidence="1">Required for the first step of diphthamide biosynthesis, the transfer of 3-amino-3-carboxypropyl from S-adenosyl-L-methionine to a histidine residue. Diphthamide is a post-translational modification of histidine which occurs in elongation factor 2.</text>
</comment>
<evidence type="ECO:0000256" key="10">
    <source>
        <dbReference type="ARBA" id="ARBA00023242"/>
    </source>
</evidence>
<dbReference type="Pfam" id="PF00226">
    <property type="entry name" value="DnaJ"/>
    <property type="match status" value="1"/>
</dbReference>
<reference evidence="13" key="1">
    <citation type="submission" date="2014-02" db="EMBL/GenBank/DDBJ databases">
        <authorList>
            <person name="Genoscope - CEA"/>
        </authorList>
    </citation>
    <scope>NUCLEOTIDE SEQUENCE</scope>
    <source>
        <strain evidence="13">LS3</strain>
    </source>
</reference>
<dbReference type="InterPro" id="IPR036671">
    <property type="entry name" value="DPH_MB_sf"/>
</dbReference>
<keyword evidence="10" id="KW-0539">Nucleus</keyword>
<dbReference type="PANTHER" id="PTHR21454:SF46">
    <property type="entry name" value="DIPHTHAMIDE BIOSYNTHESIS PROTEIN 4"/>
    <property type="match status" value="1"/>
</dbReference>
<evidence type="ECO:0000256" key="4">
    <source>
        <dbReference type="ARBA" id="ARBA00006169"/>
    </source>
</evidence>
<keyword evidence="6" id="KW-0963">Cytoplasm</keyword>
<evidence type="ECO:0000256" key="2">
    <source>
        <dbReference type="ARBA" id="ARBA00004123"/>
    </source>
</evidence>
<dbReference type="Gene3D" id="3.10.660.10">
    <property type="entry name" value="DPH Zinc finger"/>
    <property type="match status" value="1"/>
</dbReference>
<comment type="similarity">
    <text evidence="4">Belongs to the DPH4 family.</text>
</comment>
<dbReference type="GO" id="GO:0005737">
    <property type="term" value="C:cytoplasm"/>
    <property type="evidence" value="ECO:0007669"/>
    <property type="project" value="UniProtKB-SubCell"/>
</dbReference>
<accession>A0A060T7B4</accession>
<evidence type="ECO:0000313" key="13">
    <source>
        <dbReference type="EMBL" id="CDP36843.1"/>
    </source>
</evidence>
<dbReference type="SUPFAM" id="SSF144217">
    <property type="entry name" value="CSL zinc finger"/>
    <property type="match status" value="1"/>
</dbReference>
<dbReference type="SMART" id="SM00271">
    <property type="entry name" value="DnaJ"/>
    <property type="match status" value="1"/>
</dbReference>
<evidence type="ECO:0000256" key="3">
    <source>
        <dbReference type="ARBA" id="ARBA00004496"/>
    </source>
</evidence>
<proteinExistence type="inferred from homology"/>
<dbReference type="GO" id="GO:0046872">
    <property type="term" value="F:metal ion binding"/>
    <property type="evidence" value="ECO:0007669"/>
    <property type="project" value="UniProtKB-KW"/>
</dbReference>
<keyword evidence="8" id="KW-0862">Zinc</keyword>
<dbReference type="PRINTS" id="PR00625">
    <property type="entry name" value="JDOMAIN"/>
</dbReference>
<dbReference type="InterPro" id="IPR036869">
    <property type="entry name" value="J_dom_sf"/>
</dbReference>
<protein>
    <recommendedName>
        <fullName evidence="5">Diphthamide biosynthesis protein 4</fullName>
    </recommendedName>
</protein>
<name>A0A060T7B4_BLAAD</name>
<reference evidence="13" key="2">
    <citation type="submission" date="2014-06" db="EMBL/GenBank/DDBJ databases">
        <title>The complete genome of Blastobotrys (Arxula) adeninivorans LS3 - a yeast of biotechnological interest.</title>
        <authorList>
            <person name="Kunze G."/>
            <person name="Gaillardin C."/>
            <person name="Czernicka M."/>
            <person name="Durrens P."/>
            <person name="Martin T."/>
            <person name="Boer E."/>
            <person name="Gabaldon T."/>
            <person name="Cruz J."/>
            <person name="Talla E."/>
            <person name="Marck C."/>
            <person name="Goffeau A."/>
            <person name="Barbe V."/>
            <person name="Baret P."/>
            <person name="Baronian K."/>
            <person name="Beier S."/>
            <person name="Bleykasten C."/>
            <person name="Bode R."/>
            <person name="Casaregola S."/>
            <person name="Despons L."/>
            <person name="Fairhead C."/>
            <person name="Giersberg M."/>
            <person name="Gierski P."/>
            <person name="Hahnel U."/>
            <person name="Hartmann A."/>
            <person name="Jankowska D."/>
            <person name="Jubin C."/>
            <person name="Jung P."/>
            <person name="Lafontaine I."/>
            <person name="Leh-Louis V."/>
            <person name="Lemaire M."/>
            <person name="Marcet-Houben M."/>
            <person name="Mascher M."/>
            <person name="Morel G."/>
            <person name="Richard G.-F."/>
            <person name="Riechen J."/>
            <person name="Sacerdot C."/>
            <person name="Sarkar A."/>
            <person name="Savel G."/>
            <person name="Schacherer J."/>
            <person name="Sherman D."/>
            <person name="Straub M.-L."/>
            <person name="Stein N."/>
            <person name="Thierry A."/>
            <person name="Trautwein-Schult A."/>
            <person name="Westhof E."/>
            <person name="Worch S."/>
            <person name="Dujon B."/>
            <person name="Souciet J.-L."/>
            <person name="Wincker P."/>
            <person name="Scholz U."/>
            <person name="Neuveglise N."/>
        </authorList>
    </citation>
    <scope>NUCLEOTIDE SEQUENCE</scope>
    <source>
        <strain evidence="13">LS3</strain>
    </source>
</reference>
<evidence type="ECO:0000256" key="8">
    <source>
        <dbReference type="ARBA" id="ARBA00022833"/>
    </source>
</evidence>
<evidence type="ECO:0000259" key="11">
    <source>
        <dbReference type="PROSITE" id="PS50076"/>
    </source>
</evidence>
<keyword evidence="9" id="KW-0408">Iron</keyword>
<dbReference type="UniPathway" id="UPA00559"/>
<feature type="domain" description="J" evidence="11">
    <location>
        <begin position="2"/>
        <end position="70"/>
    </location>
</feature>
<dbReference type="PROSITE" id="PS50076">
    <property type="entry name" value="DNAJ_2"/>
    <property type="match status" value="1"/>
</dbReference>
<dbReference type="PANTHER" id="PTHR21454">
    <property type="entry name" value="DPH3 HOMOLOG-RELATED"/>
    <property type="match status" value="1"/>
</dbReference>
<comment type="subcellular location">
    <subcellularLocation>
        <location evidence="3">Cytoplasm</location>
    </subcellularLocation>
    <subcellularLocation>
        <location evidence="2">Nucleus</location>
    </subcellularLocation>
</comment>
<dbReference type="GO" id="GO:0005634">
    <property type="term" value="C:nucleus"/>
    <property type="evidence" value="ECO:0007669"/>
    <property type="project" value="UniProtKB-SubCell"/>
</dbReference>
<feature type="domain" description="DPH-type MB" evidence="12">
    <location>
        <begin position="78"/>
        <end position="143"/>
    </location>
</feature>
<dbReference type="PhylomeDB" id="A0A060T7B4"/>
<dbReference type="InterPro" id="IPR044248">
    <property type="entry name" value="DPH3/4-like"/>
</dbReference>
<dbReference type="InterPro" id="IPR001623">
    <property type="entry name" value="DnaJ_domain"/>
</dbReference>
<dbReference type="GO" id="GO:0017183">
    <property type="term" value="P:protein histidyl modification to diphthamide"/>
    <property type="evidence" value="ECO:0007669"/>
    <property type="project" value="UniProtKB-UniPathway"/>
</dbReference>
<dbReference type="CDD" id="cd06257">
    <property type="entry name" value="DnaJ"/>
    <property type="match status" value="1"/>
</dbReference>
<keyword evidence="7" id="KW-0479">Metal-binding</keyword>